<gene>
    <name evidence="3" type="ORF">EDD18DRAFT_1057283</name>
</gene>
<sequence>QNMDSEDHKSHVAFPSISPKNGTCNDPNYPVRIPQIFVEVYWVTQGFQDQGAGAMMHQQPFVFLNSNPMGYSYHTDFFNGWESSIL</sequence>
<dbReference type="Proteomes" id="UP001175228">
    <property type="component" value="Unassembled WGS sequence"/>
</dbReference>
<dbReference type="PANTHER" id="PTHR43662">
    <property type="match status" value="1"/>
</dbReference>
<keyword evidence="4" id="KW-1185">Reference proteome</keyword>
<feature type="non-terminal residue" evidence="3">
    <location>
        <position position="1"/>
    </location>
</feature>
<feature type="non-terminal residue" evidence="3">
    <location>
        <position position="86"/>
    </location>
</feature>
<proteinExistence type="predicted"/>
<dbReference type="PANTHER" id="PTHR43662:SF3">
    <property type="entry name" value="DOMAIN PROTEIN, PUTATIVE (AFU_ORTHOLOGUE AFUA_6G11970)-RELATED"/>
    <property type="match status" value="1"/>
</dbReference>
<feature type="region of interest" description="Disordered" evidence="1">
    <location>
        <begin position="1"/>
        <end position="26"/>
    </location>
</feature>
<reference evidence="3" key="1">
    <citation type="submission" date="2023-06" db="EMBL/GenBank/DDBJ databases">
        <authorList>
            <consortium name="Lawrence Berkeley National Laboratory"/>
            <person name="Ahrendt S."/>
            <person name="Sahu N."/>
            <person name="Indic B."/>
            <person name="Wong-Bajracharya J."/>
            <person name="Merenyi Z."/>
            <person name="Ke H.-M."/>
            <person name="Monk M."/>
            <person name="Kocsube S."/>
            <person name="Drula E."/>
            <person name="Lipzen A."/>
            <person name="Balint B."/>
            <person name="Henrissat B."/>
            <person name="Andreopoulos B."/>
            <person name="Martin F.M."/>
            <person name="Harder C.B."/>
            <person name="Rigling D."/>
            <person name="Ford K.L."/>
            <person name="Foster G.D."/>
            <person name="Pangilinan J."/>
            <person name="Papanicolaou A."/>
            <person name="Barry K."/>
            <person name="LaButti K."/>
            <person name="Viragh M."/>
            <person name="Koriabine M."/>
            <person name="Yan M."/>
            <person name="Riley R."/>
            <person name="Champramary S."/>
            <person name="Plett K.L."/>
            <person name="Tsai I.J."/>
            <person name="Slot J."/>
            <person name="Sipos G."/>
            <person name="Plett J."/>
            <person name="Nagy L.G."/>
            <person name="Grigoriev I.V."/>
        </authorList>
    </citation>
    <scope>NUCLEOTIDE SEQUENCE</scope>
    <source>
        <strain evidence="3">HWK02</strain>
    </source>
</reference>
<dbReference type="EMBL" id="JAUEPU010000045">
    <property type="protein sequence ID" value="KAK0486784.1"/>
    <property type="molecule type" value="Genomic_DNA"/>
</dbReference>
<dbReference type="InterPro" id="IPR018535">
    <property type="entry name" value="DUF1996"/>
</dbReference>
<evidence type="ECO:0000256" key="1">
    <source>
        <dbReference type="SAM" id="MobiDB-lite"/>
    </source>
</evidence>
<comment type="caution">
    <text evidence="3">The sequence shown here is derived from an EMBL/GenBank/DDBJ whole genome shotgun (WGS) entry which is preliminary data.</text>
</comment>
<evidence type="ECO:0000259" key="2">
    <source>
        <dbReference type="Pfam" id="PF09362"/>
    </source>
</evidence>
<evidence type="ECO:0000313" key="4">
    <source>
        <dbReference type="Proteomes" id="UP001175228"/>
    </source>
</evidence>
<protein>
    <recommendedName>
        <fullName evidence="2">DUF1996 domain-containing protein</fullName>
    </recommendedName>
</protein>
<feature type="compositionally biased region" description="Basic and acidic residues" evidence="1">
    <location>
        <begin position="1"/>
        <end position="10"/>
    </location>
</feature>
<evidence type="ECO:0000313" key="3">
    <source>
        <dbReference type="EMBL" id="KAK0486784.1"/>
    </source>
</evidence>
<name>A0AA39PNG2_9AGAR</name>
<feature type="domain" description="DUF1996" evidence="2">
    <location>
        <begin position="1"/>
        <end position="81"/>
    </location>
</feature>
<dbReference type="AlphaFoldDB" id="A0AA39PNG2"/>
<accession>A0AA39PNG2</accession>
<organism evidence="3 4">
    <name type="scientific">Armillaria luteobubalina</name>
    <dbReference type="NCBI Taxonomy" id="153913"/>
    <lineage>
        <taxon>Eukaryota</taxon>
        <taxon>Fungi</taxon>
        <taxon>Dikarya</taxon>
        <taxon>Basidiomycota</taxon>
        <taxon>Agaricomycotina</taxon>
        <taxon>Agaricomycetes</taxon>
        <taxon>Agaricomycetidae</taxon>
        <taxon>Agaricales</taxon>
        <taxon>Marasmiineae</taxon>
        <taxon>Physalacriaceae</taxon>
        <taxon>Armillaria</taxon>
    </lineage>
</organism>
<dbReference type="Pfam" id="PF09362">
    <property type="entry name" value="DUF1996"/>
    <property type="match status" value="1"/>
</dbReference>